<dbReference type="GO" id="GO:0003677">
    <property type="term" value="F:DNA binding"/>
    <property type="evidence" value="ECO:0007669"/>
    <property type="project" value="InterPro"/>
</dbReference>
<dbReference type="EMBL" id="KZ301976">
    <property type="protein sequence ID" value="PFH52955.1"/>
    <property type="molecule type" value="Genomic_DNA"/>
</dbReference>
<dbReference type="GO" id="GO:0044820">
    <property type="term" value="P:mitotic telomere tethering at nuclear periphery"/>
    <property type="evidence" value="ECO:0007669"/>
    <property type="project" value="TreeGrafter"/>
</dbReference>
<accession>A0A2A9NPP3</accession>
<feature type="compositionally biased region" description="Basic and acidic residues" evidence="1">
    <location>
        <begin position="364"/>
        <end position="374"/>
    </location>
</feature>
<evidence type="ECO:0000313" key="4">
    <source>
        <dbReference type="Proteomes" id="UP000242287"/>
    </source>
</evidence>
<dbReference type="InterPro" id="IPR003163">
    <property type="entry name" value="Tscrpt_reg_HTH_APSES-type"/>
</dbReference>
<gene>
    <name evidence="3" type="ORF">AMATHDRAFT_73780</name>
</gene>
<protein>
    <recommendedName>
        <fullName evidence="2">HTH APSES-type domain-containing protein</fullName>
    </recommendedName>
</protein>
<dbReference type="InterPro" id="IPR037548">
    <property type="entry name" value="Bqt4"/>
</dbReference>
<feature type="region of interest" description="Disordered" evidence="1">
    <location>
        <begin position="316"/>
        <end position="378"/>
    </location>
</feature>
<evidence type="ECO:0000256" key="1">
    <source>
        <dbReference type="SAM" id="MobiDB-lite"/>
    </source>
</evidence>
<dbReference type="PROSITE" id="PS51299">
    <property type="entry name" value="HTH_APSES"/>
    <property type="match status" value="1"/>
</dbReference>
<dbReference type="InterPro" id="IPR036887">
    <property type="entry name" value="HTH_APSES_sf"/>
</dbReference>
<feature type="compositionally biased region" description="Low complexity" evidence="1">
    <location>
        <begin position="154"/>
        <end position="165"/>
    </location>
</feature>
<feature type="region of interest" description="Disordered" evidence="1">
    <location>
        <begin position="153"/>
        <end position="246"/>
    </location>
</feature>
<organism evidence="3 4">
    <name type="scientific">Amanita thiersii Skay4041</name>
    <dbReference type="NCBI Taxonomy" id="703135"/>
    <lineage>
        <taxon>Eukaryota</taxon>
        <taxon>Fungi</taxon>
        <taxon>Dikarya</taxon>
        <taxon>Basidiomycota</taxon>
        <taxon>Agaricomycotina</taxon>
        <taxon>Agaricomycetes</taxon>
        <taxon>Agaricomycetidae</taxon>
        <taxon>Agaricales</taxon>
        <taxon>Pluteineae</taxon>
        <taxon>Amanitaceae</taxon>
        <taxon>Amanita</taxon>
    </lineage>
</organism>
<dbReference type="SUPFAM" id="SSF54616">
    <property type="entry name" value="DNA-binding domain of Mlu1-box binding protein MBP1"/>
    <property type="match status" value="1"/>
</dbReference>
<evidence type="ECO:0000259" key="2">
    <source>
        <dbReference type="PROSITE" id="PS51299"/>
    </source>
</evidence>
<dbReference type="OrthoDB" id="5346159at2759"/>
<feature type="compositionally biased region" description="Pro residues" evidence="1">
    <location>
        <begin position="214"/>
        <end position="225"/>
    </location>
</feature>
<reference evidence="3 4" key="1">
    <citation type="submission" date="2014-02" db="EMBL/GenBank/DDBJ databases">
        <title>Transposable element dynamics among asymbiotic and ectomycorrhizal Amanita fungi.</title>
        <authorList>
            <consortium name="DOE Joint Genome Institute"/>
            <person name="Hess J."/>
            <person name="Skrede I."/>
            <person name="Wolfe B."/>
            <person name="LaButti K."/>
            <person name="Ohm R.A."/>
            <person name="Grigoriev I.V."/>
            <person name="Pringle A."/>
        </authorList>
    </citation>
    <scope>NUCLEOTIDE SEQUENCE [LARGE SCALE GENOMIC DNA]</scope>
    <source>
        <strain evidence="3 4">SKay4041</strain>
    </source>
</reference>
<name>A0A2A9NPP3_9AGAR</name>
<dbReference type="PANTHER" id="PTHR38044">
    <property type="entry name" value="BOUQUET FORMATION PROTEIN 4"/>
    <property type="match status" value="1"/>
</dbReference>
<feature type="compositionally biased region" description="Acidic residues" evidence="1">
    <location>
        <begin position="325"/>
        <end position="342"/>
    </location>
</feature>
<dbReference type="AlphaFoldDB" id="A0A2A9NPP3"/>
<dbReference type="GO" id="GO:1990862">
    <property type="term" value="C:nuclear membrane complex Bqt3-Bqt4"/>
    <property type="evidence" value="ECO:0007669"/>
    <property type="project" value="InterPro"/>
</dbReference>
<keyword evidence="4" id="KW-1185">Reference proteome</keyword>
<feature type="domain" description="HTH APSES-type" evidence="2">
    <location>
        <begin position="36"/>
        <end position="158"/>
    </location>
</feature>
<evidence type="ECO:0000313" key="3">
    <source>
        <dbReference type="EMBL" id="PFH52955.1"/>
    </source>
</evidence>
<sequence>MSARPPLPTHYANPHLPITTQSTNLPLVKYQILNCQGQDILVGRLKIATPTVCHGPFHPSGHAFILRRFDTGAVSVTTMFRAAFPNTSEHEERVETQWIKDTFDLSGNNGSIRDQAIARLAGTWVSPALAVQLGHEYGLGPLINTIVAAQPDPSASYRRSGRSAANPNGQASPVQNGTAPISSPVASRPLQTSTPAAAVPPAAKRRKESSPVPNAAPPSQAPAPPRRAVRTKSPAPRSAPNVAPLSSVLVTRTPRVPKMPAAITRKEEELALTPGGSEETIIDHVAGDELREQDILEQRELIDKLKAEREAARAEKEAAARKAIEEEEESNEAGESGEEEEQGGAVAKGKRPRDEEEEAPLRFNFREPDQENAERPIATNNRVAKWQLNPGTKRMAWGVAAFAAGLGAALLPSFF</sequence>
<dbReference type="Proteomes" id="UP000242287">
    <property type="component" value="Unassembled WGS sequence"/>
</dbReference>
<feature type="compositionally biased region" description="Polar residues" evidence="1">
    <location>
        <begin position="166"/>
        <end position="194"/>
    </location>
</feature>
<dbReference type="STRING" id="703135.A0A2A9NPP3"/>
<proteinExistence type="predicted"/>
<dbReference type="PANTHER" id="PTHR38044:SF1">
    <property type="entry name" value="BOUQUET FORMATION PROTEIN 4"/>
    <property type="match status" value="1"/>
</dbReference>
<dbReference type="GO" id="GO:0070197">
    <property type="term" value="P:meiotic attachment of telomere to nuclear envelope"/>
    <property type="evidence" value="ECO:0007669"/>
    <property type="project" value="InterPro"/>
</dbReference>